<evidence type="ECO:0000313" key="1">
    <source>
        <dbReference type="EMBL" id="GHF05078.1"/>
    </source>
</evidence>
<keyword evidence="2" id="KW-1185">Reference proteome</keyword>
<dbReference type="Proteomes" id="UP000605897">
    <property type="component" value="Unassembled WGS sequence"/>
</dbReference>
<accession>A0ABQ3J6Z9</accession>
<sequence>MIPTESPSLAPALVHRGEARHAGPDERCPAGPSHHLARCAVQPAVAGPADQPCPVGPKVVPA</sequence>
<dbReference type="EMBL" id="BNAU01000005">
    <property type="protein sequence ID" value="GHF05078.1"/>
    <property type="molecule type" value="Genomic_DNA"/>
</dbReference>
<organism evidence="1 2">
    <name type="scientific">Amycolatopsis deserti</name>
    <dbReference type="NCBI Taxonomy" id="185696"/>
    <lineage>
        <taxon>Bacteria</taxon>
        <taxon>Bacillati</taxon>
        <taxon>Actinomycetota</taxon>
        <taxon>Actinomycetes</taxon>
        <taxon>Pseudonocardiales</taxon>
        <taxon>Pseudonocardiaceae</taxon>
        <taxon>Amycolatopsis</taxon>
    </lineage>
</organism>
<comment type="caution">
    <text evidence="1">The sequence shown here is derived from an EMBL/GenBank/DDBJ whole genome shotgun (WGS) entry which is preliminary data.</text>
</comment>
<reference evidence="2" key="1">
    <citation type="journal article" date="2019" name="Int. J. Syst. Evol. Microbiol.">
        <title>The Global Catalogue of Microorganisms (GCM) 10K type strain sequencing project: providing services to taxonomists for standard genome sequencing and annotation.</title>
        <authorList>
            <consortium name="The Broad Institute Genomics Platform"/>
            <consortium name="The Broad Institute Genome Sequencing Center for Infectious Disease"/>
            <person name="Wu L."/>
            <person name="Ma J."/>
        </authorList>
    </citation>
    <scope>NUCLEOTIDE SEQUENCE [LARGE SCALE GENOMIC DNA]</scope>
    <source>
        <strain evidence="2">CGMCC 4.7677</strain>
    </source>
</reference>
<gene>
    <name evidence="1" type="ORF">GCM10017786_43180</name>
</gene>
<protein>
    <submittedName>
        <fullName evidence="1">Uncharacterized protein</fullName>
    </submittedName>
</protein>
<evidence type="ECO:0000313" key="2">
    <source>
        <dbReference type="Proteomes" id="UP000605897"/>
    </source>
</evidence>
<name>A0ABQ3J6Z9_9PSEU</name>
<proteinExistence type="predicted"/>